<protein>
    <submittedName>
        <fullName evidence="1">dTDP-glucose 4,6-dehydratase (EC)</fullName>
        <ecNumber evidence="1">4.2.1.46</ecNumber>
    </submittedName>
</protein>
<dbReference type="AlphaFoldDB" id="A0A6S6TDA6"/>
<sequence length="51" mass="5913">MIAFNKSLCVLRCAKMTNATKLENKLGWKANENFDTGIIKTIEWYLGKYNK</sequence>
<dbReference type="Gene3D" id="3.40.50.720">
    <property type="entry name" value="NAD(P)-binding Rossmann-like Domain"/>
    <property type="match status" value="1"/>
</dbReference>
<dbReference type="InterPro" id="IPR036291">
    <property type="entry name" value="NAD(P)-bd_dom_sf"/>
</dbReference>
<dbReference type="GO" id="GO:0008460">
    <property type="term" value="F:dTDP-glucose 4,6-dehydratase activity"/>
    <property type="evidence" value="ECO:0007669"/>
    <property type="project" value="UniProtKB-EC"/>
</dbReference>
<dbReference type="EC" id="4.2.1.46" evidence="1"/>
<dbReference type="Gene3D" id="3.90.25.10">
    <property type="entry name" value="UDP-galactose 4-epimerase, domain 1"/>
    <property type="match status" value="1"/>
</dbReference>
<keyword evidence="1" id="KW-0456">Lyase</keyword>
<gene>
    <name evidence="1" type="ORF">HELGO_WM8276</name>
</gene>
<name>A0A6S6TDA6_9BACT</name>
<organism evidence="1">
    <name type="scientific">uncultured Campylobacterales bacterium</name>
    <dbReference type="NCBI Taxonomy" id="352960"/>
    <lineage>
        <taxon>Bacteria</taxon>
        <taxon>Pseudomonadati</taxon>
        <taxon>Campylobacterota</taxon>
        <taxon>Epsilonproteobacteria</taxon>
        <taxon>Campylobacterales</taxon>
        <taxon>environmental samples</taxon>
    </lineage>
</organism>
<dbReference type="EMBL" id="CACVAW010000061">
    <property type="protein sequence ID" value="CAA6814407.1"/>
    <property type="molecule type" value="Genomic_DNA"/>
</dbReference>
<reference evidence="1" key="1">
    <citation type="submission" date="2020-01" db="EMBL/GenBank/DDBJ databases">
        <authorList>
            <person name="Meier V. D."/>
            <person name="Meier V D."/>
        </authorList>
    </citation>
    <scope>NUCLEOTIDE SEQUENCE</scope>
    <source>
        <strain evidence="1">HLG_WM_MAG_12</strain>
    </source>
</reference>
<accession>A0A6S6TDA6</accession>
<proteinExistence type="predicted"/>
<dbReference type="SUPFAM" id="SSF51735">
    <property type="entry name" value="NAD(P)-binding Rossmann-fold domains"/>
    <property type="match status" value="1"/>
</dbReference>
<evidence type="ECO:0000313" key="1">
    <source>
        <dbReference type="EMBL" id="CAA6814407.1"/>
    </source>
</evidence>